<name>A0A2P6NKH4_9EUKA</name>
<comment type="subcellular location">
    <subcellularLocation>
        <location evidence="1">Nucleus</location>
    </subcellularLocation>
</comment>
<dbReference type="OrthoDB" id="29755at2759"/>
<keyword evidence="5" id="KW-0143">Chaperone</keyword>
<keyword evidence="6" id="KW-0539">Nucleus</keyword>
<gene>
    <name evidence="7" type="ORF">PROFUN_08092</name>
</gene>
<sequence length="154" mass="17663">MNAVIVHRVGVVCNNPSRWWDPLQFEICYECYKDLEEDLEWKITYISSGFSDCDQILDSVLVGPITTGVSSFILEANSPDPLQIPQDEILGVTVMLVSCSYKEREFIRVGYYVSNDYDNEELKMQPPEIPAIDRILRTIVADQPRITHFAIGWD</sequence>
<dbReference type="GO" id="GO:0005634">
    <property type="term" value="C:nucleus"/>
    <property type="evidence" value="ECO:0007669"/>
    <property type="project" value="UniProtKB-SubCell"/>
</dbReference>
<keyword evidence="8" id="KW-1185">Reference proteome</keyword>
<dbReference type="InterPro" id="IPR006818">
    <property type="entry name" value="ASF1-like"/>
</dbReference>
<organism evidence="7 8">
    <name type="scientific">Planoprotostelium fungivorum</name>
    <dbReference type="NCBI Taxonomy" id="1890364"/>
    <lineage>
        <taxon>Eukaryota</taxon>
        <taxon>Amoebozoa</taxon>
        <taxon>Evosea</taxon>
        <taxon>Variosea</taxon>
        <taxon>Cavosteliida</taxon>
        <taxon>Cavosteliaceae</taxon>
        <taxon>Planoprotostelium</taxon>
    </lineage>
</organism>
<dbReference type="InterPro" id="IPR036747">
    <property type="entry name" value="ASF1-like_sf"/>
</dbReference>
<dbReference type="GO" id="GO:0006335">
    <property type="term" value="P:DNA replication-dependent chromatin assembly"/>
    <property type="evidence" value="ECO:0007669"/>
    <property type="project" value="TreeGrafter"/>
</dbReference>
<dbReference type="Pfam" id="PF04729">
    <property type="entry name" value="ASF1_hist_chap"/>
    <property type="match status" value="1"/>
</dbReference>
<evidence type="ECO:0000313" key="7">
    <source>
        <dbReference type="EMBL" id="PRP84412.1"/>
    </source>
</evidence>
<evidence type="ECO:0000256" key="4">
    <source>
        <dbReference type="ARBA" id="ARBA00023163"/>
    </source>
</evidence>
<dbReference type="STRING" id="1890364.A0A2P6NKH4"/>
<evidence type="ECO:0000256" key="1">
    <source>
        <dbReference type="ARBA" id="ARBA00004123"/>
    </source>
</evidence>
<dbReference type="InParanoid" id="A0A2P6NKH4"/>
<proteinExistence type="inferred from homology"/>
<dbReference type="GO" id="GO:0042393">
    <property type="term" value="F:histone binding"/>
    <property type="evidence" value="ECO:0007669"/>
    <property type="project" value="TreeGrafter"/>
</dbReference>
<evidence type="ECO:0000256" key="3">
    <source>
        <dbReference type="ARBA" id="ARBA00023015"/>
    </source>
</evidence>
<dbReference type="Gene3D" id="2.60.40.1490">
    <property type="entry name" value="Histone chaperone ASF1-like"/>
    <property type="match status" value="1"/>
</dbReference>
<dbReference type="Proteomes" id="UP000241769">
    <property type="component" value="Unassembled WGS sequence"/>
</dbReference>
<evidence type="ECO:0000313" key="8">
    <source>
        <dbReference type="Proteomes" id="UP000241769"/>
    </source>
</evidence>
<dbReference type="GO" id="GO:0000785">
    <property type="term" value="C:chromatin"/>
    <property type="evidence" value="ECO:0007669"/>
    <property type="project" value="TreeGrafter"/>
</dbReference>
<dbReference type="FunCoup" id="A0A2P6NKH4">
    <property type="interactions" value="801"/>
</dbReference>
<keyword evidence="3" id="KW-0805">Transcription regulation</keyword>
<accession>A0A2P6NKH4</accession>
<dbReference type="PANTHER" id="PTHR12040">
    <property type="entry name" value="ANTI-SILENCING PROTEIN 1"/>
    <property type="match status" value="1"/>
</dbReference>
<dbReference type="EMBL" id="MDYQ01000063">
    <property type="protein sequence ID" value="PRP84412.1"/>
    <property type="molecule type" value="Genomic_DNA"/>
</dbReference>
<evidence type="ECO:0000256" key="2">
    <source>
        <dbReference type="ARBA" id="ARBA00006051"/>
    </source>
</evidence>
<evidence type="ECO:0000256" key="6">
    <source>
        <dbReference type="ARBA" id="ARBA00023242"/>
    </source>
</evidence>
<protein>
    <submittedName>
        <fullName evidence="7">Histone chaperone asf-1</fullName>
    </submittedName>
</protein>
<evidence type="ECO:0000256" key="5">
    <source>
        <dbReference type="ARBA" id="ARBA00023186"/>
    </source>
</evidence>
<keyword evidence="4" id="KW-0804">Transcription</keyword>
<dbReference type="PANTHER" id="PTHR12040:SF0">
    <property type="entry name" value="HISTONE CHAPERONE ASF1"/>
    <property type="match status" value="1"/>
</dbReference>
<comment type="caution">
    <text evidence="7">The sequence shown here is derived from an EMBL/GenBank/DDBJ whole genome shotgun (WGS) entry which is preliminary data.</text>
</comment>
<dbReference type="SUPFAM" id="SSF101546">
    <property type="entry name" value="ASF1-like"/>
    <property type="match status" value="1"/>
</dbReference>
<reference evidence="7 8" key="1">
    <citation type="journal article" date="2018" name="Genome Biol. Evol.">
        <title>Multiple Roots of Fruiting Body Formation in Amoebozoa.</title>
        <authorList>
            <person name="Hillmann F."/>
            <person name="Forbes G."/>
            <person name="Novohradska S."/>
            <person name="Ferling I."/>
            <person name="Riege K."/>
            <person name="Groth M."/>
            <person name="Westermann M."/>
            <person name="Marz M."/>
            <person name="Spaller T."/>
            <person name="Winckler T."/>
            <person name="Schaap P."/>
            <person name="Glockner G."/>
        </authorList>
    </citation>
    <scope>NUCLEOTIDE SEQUENCE [LARGE SCALE GENOMIC DNA]</scope>
    <source>
        <strain evidence="7 8">Jena</strain>
    </source>
</reference>
<comment type="similarity">
    <text evidence="2">Belongs to the ASF1 family.</text>
</comment>
<dbReference type="AlphaFoldDB" id="A0A2P6NKH4"/>